<reference evidence="11" key="1">
    <citation type="journal article" date="2019" name="Int. J. Syst. Evol. Microbiol.">
        <title>The Global Catalogue of Microorganisms (GCM) 10K type strain sequencing project: providing services to taxonomists for standard genome sequencing and annotation.</title>
        <authorList>
            <consortium name="The Broad Institute Genomics Platform"/>
            <consortium name="The Broad Institute Genome Sequencing Center for Infectious Disease"/>
            <person name="Wu L."/>
            <person name="Ma J."/>
        </authorList>
    </citation>
    <scope>NUCLEOTIDE SEQUENCE [LARGE SCALE GENOMIC DNA]</scope>
    <source>
        <strain evidence="11">CGMCC 1.12989</strain>
    </source>
</reference>
<evidence type="ECO:0000256" key="4">
    <source>
        <dbReference type="ARBA" id="ARBA00022679"/>
    </source>
</evidence>
<feature type="domain" description="Tetrapyrrole methylase" evidence="9">
    <location>
        <begin position="10"/>
        <end position="217"/>
    </location>
</feature>
<dbReference type="InterPro" id="IPR035996">
    <property type="entry name" value="4pyrrol_Methylase_sf"/>
</dbReference>
<sequence>MPESRTAAPVWLVGAGPGDPDLLTRKAERLLTSADIVFYDALVGPRILDLAPQAELVCVGKRAGRHSMNQQQINVLIVEAARAGRNVVRLKGGDPAMFGRAMEEMEALHEAGIAACICPGITAASAAAASAGISLSLRCVARRVQFVTAQSRQGDPLDLDWKALADGRSTLAFYMGREAAGEIGARLCEAGLSGATPVLIACNVSLADEQFLHTRLDLLSLATAVFARGLPTLILVGDAVALRNHSVTEFPNGSLLDRTTPT</sequence>
<dbReference type="InterPro" id="IPR014776">
    <property type="entry name" value="4pyrrole_Mease_sub2"/>
</dbReference>
<name>A0ABV8RSS2_9SPHN</name>
<dbReference type="InterPro" id="IPR000878">
    <property type="entry name" value="4pyrrol_Mease"/>
</dbReference>
<dbReference type="GO" id="GO:0032259">
    <property type="term" value="P:methylation"/>
    <property type="evidence" value="ECO:0007669"/>
    <property type="project" value="UniProtKB-KW"/>
</dbReference>
<evidence type="ECO:0000256" key="1">
    <source>
        <dbReference type="ARBA" id="ARBA00005879"/>
    </source>
</evidence>
<dbReference type="InterPro" id="IPR014777">
    <property type="entry name" value="4pyrrole_Mease_sub1"/>
</dbReference>
<evidence type="ECO:0000256" key="5">
    <source>
        <dbReference type="ARBA" id="ARBA00022691"/>
    </source>
</evidence>
<gene>
    <name evidence="10" type="primary">cobA</name>
    <name evidence="10" type="ORF">ACFO0A_15005</name>
</gene>
<dbReference type="Gene3D" id="3.30.950.10">
    <property type="entry name" value="Methyltransferase, Cobalt-precorrin-4 Transmethylase, Domain 2"/>
    <property type="match status" value="1"/>
</dbReference>
<evidence type="ECO:0000256" key="3">
    <source>
        <dbReference type="ARBA" id="ARBA00022603"/>
    </source>
</evidence>
<dbReference type="NCBIfam" id="NF004790">
    <property type="entry name" value="PRK06136.1"/>
    <property type="match status" value="1"/>
</dbReference>
<evidence type="ECO:0000313" key="11">
    <source>
        <dbReference type="Proteomes" id="UP001595828"/>
    </source>
</evidence>
<accession>A0ABV8RSS2</accession>
<evidence type="ECO:0000256" key="2">
    <source>
        <dbReference type="ARBA" id="ARBA00012162"/>
    </source>
</evidence>
<evidence type="ECO:0000256" key="6">
    <source>
        <dbReference type="ARBA" id="ARBA00023244"/>
    </source>
</evidence>
<organism evidence="10 11">
    <name type="scientific">Novosphingobium tardum</name>
    <dbReference type="NCBI Taxonomy" id="1538021"/>
    <lineage>
        <taxon>Bacteria</taxon>
        <taxon>Pseudomonadati</taxon>
        <taxon>Pseudomonadota</taxon>
        <taxon>Alphaproteobacteria</taxon>
        <taxon>Sphingomonadales</taxon>
        <taxon>Sphingomonadaceae</taxon>
        <taxon>Novosphingobium</taxon>
    </lineage>
</organism>
<dbReference type="PANTHER" id="PTHR45790">
    <property type="entry name" value="SIROHEME SYNTHASE-RELATED"/>
    <property type="match status" value="1"/>
</dbReference>
<comment type="similarity">
    <text evidence="1 8">Belongs to the precorrin methyltransferase family.</text>
</comment>
<keyword evidence="3 8" id="KW-0489">Methyltransferase</keyword>
<dbReference type="CDD" id="cd11642">
    <property type="entry name" value="SUMT"/>
    <property type="match status" value="1"/>
</dbReference>
<dbReference type="Proteomes" id="UP001595828">
    <property type="component" value="Unassembled WGS sequence"/>
</dbReference>
<dbReference type="NCBIfam" id="TIGR01469">
    <property type="entry name" value="cobA_cysG_Cterm"/>
    <property type="match status" value="1"/>
</dbReference>
<dbReference type="GO" id="GO:0004851">
    <property type="term" value="F:uroporphyrin-III C-methyltransferase activity"/>
    <property type="evidence" value="ECO:0007669"/>
    <property type="project" value="UniProtKB-EC"/>
</dbReference>
<dbReference type="EMBL" id="JBHSDR010000008">
    <property type="protein sequence ID" value="MFC4296364.1"/>
    <property type="molecule type" value="Genomic_DNA"/>
</dbReference>
<dbReference type="InterPro" id="IPR006366">
    <property type="entry name" value="CobA/CysG_C"/>
</dbReference>
<evidence type="ECO:0000256" key="8">
    <source>
        <dbReference type="RuleBase" id="RU003960"/>
    </source>
</evidence>
<keyword evidence="5" id="KW-0949">S-adenosyl-L-methionine</keyword>
<keyword evidence="11" id="KW-1185">Reference proteome</keyword>
<comment type="pathway">
    <text evidence="7">Porphyrin-containing compound metabolism; siroheme biosynthesis; precorrin-2 from uroporphyrinogen III: step 1/1.</text>
</comment>
<evidence type="ECO:0000259" key="9">
    <source>
        <dbReference type="Pfam" id="PF00590"/>
    </source>
</evidence>
<keyword evidence="4 8" id="KW-0808">Transferase</keyword>
<dbReference type="RefSeq" id="WP_379539953.1">
    <property type="nucleotide sequence ID" value="NZ_JBHSDR010000008.1"/>
</dbReference>
<dbReference type="EC" id="2.1.1.107" evidence="2"/>
<dbReference type="Pfam" id="PF00590">
    <property type="entry name" value="TP_methylase"/>
    <property type="match status" value="1"/>
</dbReference>
<protein>
    <recommendedName>
        <fullName evidence="2">uroporphyrinogen-III C-methyltransferase</fullName>
        <ecNumber evidence="2">2.1.1.107</ecNumber>
    </recommendedName>
</protein>
<evidence type="ECO:0000313" key="10">
    <source>
        <dbReference type="EMBL" id="MFC4296364.1"/>
    </source>
</evidence>
<keyword evidence="6" id="KW-0627">Porphyrin biosynthesis</keyword>
<proteinExistence type="inferred from homology"/>
<dbReference type="PROSITE" id="PS00840">
    <property type="entry name" value="SUMT_2"/>
    <property type="match status" value="1"/>
</dbReference>
<dbReference type="Gene3D" id="3.40.1010.10">
    <property type="entry name" value="Cobalt-precorrin-4 Transmethylase, Domain 1"/>
    <property type="match status" value="1"/>
</dbReference>
<evidence type="ECO:0000256" key="7">
    <source>
        <dbReference type="ARBA" id="ARBA00025705"/>
    </source>
</evidence>
<dbReference type="InterPro" id="IPR003043">
    <property type="entry name" value="Uropor_MeTrfase_CS"/>
</dbReference>
<dbReference type="PANTHER" id="PTHR45790:SF3">
    <property type="entry name" value="S-ADENOSYL-L-METHIONINE-DEPENDENT UROPORPHYRINOGEN III METHYLTRANSFERASE, CHLOROPLASTIC"/>
    <property type="match status" value="1"/>
</dbReference>
<comment type="caution">
    <text evidence="10">The sequence shown here is derived from an EMBL/GenBank/DDBJ whole genome shotgun (WGS) entry which is preliminary data.</text>
</comment>
<dbReference type="SUPFAM" id="SSF53790">
    <property type="entry name" value="Tetrapyrrole methylase"/>
    <property type="match status" value="1"/>
</dbReference>
<dbReference type="InterPro" id="IPR050161">
    <property type="entry name" value="Siro_Cobalamin_biosynth"/>
</dbReference>